<name>A0ABX0UFB6_9FLAO</name>
<dbReference type="EC" id="1.2.1.79" evidence="3"/>
<proteinExistence type="predicted"/>
<dbReference type="Gene3D" id="3.40.605.10">
    <property type="entry name" value="Aldehyde Dehydrogenase, Chain A, domain 1"/>
    <property type="match status" value="1"/>
</dbReference>
<evidence type="ECO:0000259" key="2">
    <source>
        <dbReference type="Pfam" id="PF00171"/>
    </source>
</evidence>
<sequence length="445" mass="49056">MYVTINPYNQDKLKEYSYLSNTELEQKLDAVAKTYADWKNESIETKIKLGKTLSDLLFSEKVELATLISSEMGKPIKQTIAEVEKCADLVDYITQNVNNFLSPSFLDTTTYINYTSTGAVFGIMPWNFPLWQIFRYAFPTIMGGNVALLKHAPNTFGCGKAVEELFIKAGFPSNVFTNLIIDISQTEQVISTPIVQGVCVTGSAKAGSSVASLAGKYLKKSVLELGGTDACVLFKDADFETALTATFNSRMTNAGQVCIAPKRIFVPKNKITEVITFFKSKIDELILGNPLDPKTTMGPISKSQFLPVLEKQVKKAIELGATLIAGGKIKTPFFEPTLLLVNNDNTILKEEIFGPVLCIISYDDETNLLSEINNTDYGLGTAIWSANLEKAKEWATQIEVGFVTINKIVRSDVRYPFGGVKKSGYGKELGEAGFKTFLNEKVINF</sequence>
<comment type="caution">
    <text evidence="3">The sequence shown here is derived from an EMBL/GenBank/DDBJ whole genome shotgun (WGS) entry which is preliminary data.</text>
</comment>
<keyword evidence="4" id="KW-1185">Reference proteome</keyword>
<dbReference type="InterPro" id="IPR016161">
    <property type="entry name" value="Ald_DH/histidinol_DH"/>
</dbReference>
<dbReference type="EC" id="1.2.1.20" evidence="3"/>
<dbReference type="InterPro" id="IPR047110">
    <property type="entry name" value="GABD/Sad-like"/>
</dbReference>
<dbReference type="GO" id="GO:0102810">
    <property type="term" value="F:glutarate-semialdehyde dehydrogenase (NADP+) activity"/>
    <property type="evidence" value="ECO:0007669"/>
    <property type="project" value="UniProtKB-EC"/>
</dbReference>
<protein>
    <submittedName>
        <fullName evidence="3">Succinate-semialdehyde dehydrogenase/glutarate-semialdehyde dehydrogenase</fullName>
        <ecNumber evidence="3">1.2.1.16</ecNumber>
        <ecNumber evidence="3">1.2.1.20</ecNumber>
        <ecNumber evidence="3">1.2.1.79</ecNumber>
    </submittedName>
</protein>
<dbReference type="Gene3D" id="3.40.309.10">
    <property type="entry name" value="Aldehyde Dehydrogenase, Chain A, domain 2"/>
    <property type="match status" value="1"/>
</dbReference>
<dbReference type="GO" id="GO:0036243">
    <property type="term" value="F:succinate-semialdehyde dehydrogenase (NADP+) activity"/>
    <property type="evidence" value="ECO:0007669"/>
    <property type="project" value="UniProtKB-EC"/>
</dbReference>
<dbReference type="InterPro" id="IPR016163">
    <property type="entry name" value="Ald_DH_C"/>
</dbReference>
<dbReference type="EC" id="1.2.1.16" evidence="3"/>
<evidence type="ECO:0000313" key="4">
    <source>
        <dbReference type="Proteomes" id="UP000745859"/>
    </source>
</evidence>
<dbReference type="RefSeq" id="WP_167190917.1">
    <property type="nucleotide sequence ID" value="NZ_JAASQL010000008.1"/>
</dbReference>
<dbReference type="InterPro" id="IPR015590">
    <property type="entry name" value="Aldehyde_DH_dom"/>
</dbReference>
<accession>A0ABX0UFB6</accession>
<gene>
    <name evidence="3" type="ORF">FHR24_003059</name>
</gene>
<dbReference type="EMBL" id="JAASQL010000008">
    <property type="protein sequence ID" value="NIJ46570.1"/>
    <property type="molecule type" value="Genomic_DNA"/>
</dbReference>
<dbReference type="PANTHER" id="PTHR43217">
    <property type="entry name" value="SUCCINATE SEMIALDEHYDE DEHYDROGENASE [NAD(P)+] SAD"/>
    <property type="match status" value="1"/>
</dbReference>
<organism evidence="3 4">
    <name type="scientific">Wenyingzhuangia heitensis</name>
    <dbReference type="NCBI Taxonomy" id="1487859"/>
    <lineage>
        <taxon>Bacteria</taxon>
        <taxon>Pseudomonadati</taxon>
        <taxon>Bacteroidota</taxon>
        <taxon>Flavobacteriia</taxon>
        <taxon>Flavobacteriales</taxon>
        <taxon>Flavobacteriaceae</taxon>
        <taxon>Wenyingzhuangia</taxon>
    </lineage>
</organism>
<evidence type="ECO:0000256" key="1">
    <source>
        <dbReference type="ARBA" id="ARBA00023002"/>
    </source>
</evidence>
<dbReference type="Proteomes" id="UP000745859">
    <property type="component" value="Unassembled WGS sequence"/>
</dbReference>
<feature type="domain" description="Aldehyde dehydrogenase" evidence="2">
    <location>
        <begin position="4"/>
        <end position="442"/>
    </location>
</feature>
<dbReference type="PANTHER" id="PTHR43217:SF1">
    <property type="entry name" value="SUCCINATE SEMIALDEHYDE DEHYDROGENASE [NAD(P)+] SAD"/>
    <property type="match status" value="1"/>
</dbReference>
<dbReference type="SUPFAM" id="SSF53720">
    <property type="entry name" value="ALDH-like"/>
    <property type="match status" value="1"/>
</dbReference>
<evidence type="ECO:0000313" key="3">
    <source>
        <dbReference type="EMBL" id="NIJ46570.1"/>
    </source>
</evidence>
<dbReference type="InterPro" id="IPR016162">
    <property type="entry name" value="Ald_DH_N"/>
</dbReference>
<reference evidence="3 4" key="1">
    <citation type="submission" date="2020-03" db="EMBL/GenBank/DDBJ databases">
        <title>Genomic Encyclopedia of Type Strains, Phase IV (KMG-IV): sequencing the most valuable type-strain genomes for metagenomic binning, comparative biology and taxonomic classification.</title>
        <authorList>
            <person name="Goeker M."/>
        </authorList>
    </citation>
    <scope>NUCLEOTIDE SEQUENCE [LARGE SCALE GENOMIC DNA]</scope>
    <source>
        <strain evidence="3 4">DSM 101599</strain>
    </source>
</reference>
<keyword evidence="1 3" id="KW-0560">Oxidoreductase</keyword>
<dbReference type="Pfam" id="PF00171">
    <property type="entry name" value="Aldedh"/>
    <property type="match status" value="1"/>
</dbReference>